<dbReference type="InterPro" id="IPR036249">
    <property type="entry name" value="Thioredoxin-like_sf"/>
</dbReference>
<dbReference type="InterPro" id="IPR013766">
    <property type="entry name" value="Thioredoxin_domain"/>
</dbReference>
<sequence length="104" mass="11304">MLEGIESLTQANVDEFIANNNGIIIFHKTLCPHCKVMGVVLGKVHAQNSSIKIAAIDTEEESALMEKFGVERVPTLVVFKNGEKKASNSGIMNPKETIAFFAKA</sequence>
<dbReference type="Pfam" id="PF00085">
    <property type="entry name" value="Thioredoxin"/>
    <property type="match status" value="1"/>
</dbReference>
<organism evidence="2 3">
    <name type="scientific">Desulfovibrio litoralis DSM 11393</name>
    <dbReference type="NCBI Taxonomy" id="1121455"/>
    <lineage>
        <taxon>Bacteria</taxon>
        <taxon>Pseudomonadati</taxon>
        <taxon>Thermodesulfobacteriota</taxon>
        <taxon>Desulfovibrionia</taxon>
        <taxon>Desulfovibrionales</taxon>
        <taxon>Desulfovibrionaceae</taxon>
        <taxon>Desulfovibrio</taxon>
    </lineage>
</organism>
<dbReference type="OrthoDB" id="7629852at2"/>
<dbReference type="AlphaFoldDB" id="A0A1M7SMN7"/>
<dbReference type="GO" id="GO:0015035">
    <property type="term" value="F:protein-disulfide reductase activity"/>
    <property type="evidence" value="ECO:0007669"/>
    <property type="project" value="TreeGrafter"/>
</dbReference>
<dbReference type="PROSITE" id="PS51352">
    <property type="entry name" value="THIOREDOXIN_2"/>
    <property type="match status" value="1"/>
</dbReference>
<dbReference type="GO" id="GO:0005737">
    <property type="term" value="C:cytoplasm"/>
    <property type="evidence" value="ECO:0007669"/>
    <property type="project" value="TreeGrafter"/>
</dbReference>
<name>A0A1M7SMN7_9BACT</name>
<dbReference type="Gene3D" id="3.40.30.10">
    <property type="entry name" value="Glutaredoxin"/>
    <property type="match status" value="1"/>
</dbReference>
<dbReference type="RefSeq" id="WP_072696738.1">
    <property type="nucleotide sequence ID" value="NZ_FRDI01000004.1"/>
</dbReference>
<dbReference type="PANTHER" id="PTHR45663:SF11">
    <property type="entry name" value="GEO12009P1"/>
    <property type="match status" value="1"/>
</dbReference>
<dbReference type="EMBL" id="FRDI01000004">
    <property type="protein sequence ID" value="SHN59735.1"/>
    <property type="molecule type" value="Genomic_DNA"/>
</dbReference>
<dbReference type="CDD" id="cd02947">
    <property type="entry name" value="TRX_family"/>
    <property type="match status" value="1"/>
</dbReference>
<keyword evidence="3" id="KW-1185">Reference proteome</keyword>
<gene>
    <name evidence="2" type="ORF">SAMN02745728_01046</name>
</gene>
<dbReference type="Proteomes" id="UP000186469">
    <property type="component" value="Unassembled WGS sequence"/>
</dbReference>
<accession>A0A1M7SMN7</accession>
<reference evidence="2 3" key="1">
    <citation type="submission" date="2016-12" db="EMBL/GenBank/DDBJ databases">
        <authorList>
            <person name="Song W.-J."/>
            <person name="Kurnit D.M."/>
        </authorList>
    </citation>
    <scope>NUCLEOTIDE SEQUENCE [LARGE SCALE GENOMIC DNA]</scope>
    <source>
        <strain evidence="2 3">DSM 11393</strain>
    </source>
</reference>
<feature type="domain" description="Thioredoxin" evidence="1">
    <location>
        <begin position="1"/>
        <end position="104"/>
    </location>
</feature>
<evidence type="ECO:0000313" key="2">
    <source>
        <dbReference type="EMBL" id="SHN59735.1"/>
    </source>
</evidence>
<protein>
    <submittedName>
        <fullName evidence="2">Thioredoxin</fullName>
    </submittedName>
</protein>
<evidence type="ECO:0000259" key="1">
    <source>
        <dbReference type="PROSITE" id="PS51352"/>
    </source>
</evidence>
<evidence type="ECO:0000313" key="3">
    <source>
        <dbReference type="Proteomes" id="UP000186469"/>
    </source>
</evidence>
<dbReference type="SUPFAM" id="SSF52833">
    <property type="entry name" value="Thioredoxin-like"/>
    <property type="match status" value="1"/>
</dbReference>
<dbReference type="STRING" id="1121455.SAMN02745728_01046"/>
<dbReference type="PANTHER" id="PTHR45663">
    <property type="entry name" value="GEO12009P1"/>
    <property type="match status" value="1"/>
</dbReference>
<proteinExistence type="predicted"/>